<dbReference type="GO" id="GO:0005634">
    <property type="term" value="C:nucleus"/>
    <property type="evidence" value="ECO:0007669"/>
    <property type="project" value="TreeGrafter"/>
</dbReference>
<dbReference type="GeneID" id="9042634"/>
<dbReference type="EMBL" id="GG680918">
    <property type="protein sequence ID" value="EER05659.1"/>
    <property type="molecule type" value="Genomic_DNA"/>
</dbReference>
<dbReference type="PANTHER" id="PTHR21680:SF0">
    <property type="entry name" value="COILED-COIL DOMAIN-CONTAINING PROTEIN 124"/>
    <property type="match status" value="1"/>
</dbReference>
<feature type="region of interest" description="Disordered" evidence="3">
    <location>
        <begin position="1"/>
        <end position="131"/>
    </location>
</feature>
<reference evidence="5 6" key="1">
    <citation type="submission" date="2008-07" db="EMBL/GenBank/DDBJ databases">
        <authorList>
            <person name="El-Sayed N."/>
            <person name="Caler E."/>
            <person name="Inman J."/>
            <person name="Amedeo P."/>
            <person name="Hass B."/>
            <person name="Wortman J."/>
        </authorList>
    </citation>
    <scope>NUCLEOTIDE SEQUENCE [LARGE SCALE GENOMIC DNA]</scope>
    <source>
        <strain evidence="6">ATCC 50983 / TXsc</strain>
    </source>
</reference>
<keyword evidence="6" id="KW-1185">Reference proteome</keyword>
<dbReference type="InParanoid" id="C5LCH6"/>
<organism evidence="6">
    <name type="scientific">Perkinsus marinus (strain ATCC 50983 / TXsc)</name>
    <dbReference type="NCBI Taxonomy" id="423536"/>
    <lineage>
        <taxon>Eukaryota</taxon>
        <taxon>Sar</taxon>
        <taxon>Alveolata</taxon>
        <taxon>Perkinsozoa</taxon>
        <taxon>Perkinsea</taxon>
        <taxon>Perkinsida</taxon>
        <taxon>Perkinsidae</taxon>
        <taxon>Perkinsus</taxon>
    </lineage>
</organism>
<evidence type="ECO:0000313" key="6">
    <source>
        <dbReference type="Proteomes" id="UP000007800"/>
    </source>
</evidence>
<evidence type="ECO:0000256" key="1">
    <source>
        <dbReference type="ARBA" id="ARBA00008296"/>
    </source>
</evidence>
<evidence type="ECO:0000313" key="5">
    <source>
        <dbReference type="EMBL" id="EER05659.1"/>
    </source>
</evidence>
<evidence type="ECO:0000256" key="2">
    <source>
        <dbReference type="ARBA" id="ARBA00023054"/>
    </source>
</evidence>
<dbReference type="GO" id="GO:0003713">
    <property type="term" value="F:transcription coactivator activity"/>
    <property type="evidence" value="ECO:0007669"/>
    <property type="project" value="TreeGrafter"/>
</dbReference>
<dbReference type="InterPro" id="IPR010422">
    <property type="entry name" value="Ccdc124/Oxs1"/>
</dbReference>
<sequence>MGKFGGGNEKALAARERKKDQQAQKAADEHKRKEDALWKDDDKTKAAKDARTRAKEEAHDAKLEKDKEKRELLKAEEEALKNVGKSKKQLQGSKKVTRRDIQSHALMGLSAPPTKKKSHKPATAAPKVVTDEPLQENINHLLRAQAERGVEIVSGTGIDKALGALGGDATATDGQDRHPEKRAKALYAAFEERMMVEMKEEYPGLKRSQYKDKIFKEWQKSPENPLRDIKNQ</sequence>
<gene>
    <name evidence="5" type="ORF">Pmar_PMAR011688</name>
</gene>
<dbReference type="Proteomes" id="UP000007800">
    <property type="component" value="Unassembled WGS sequence"/>
</dbReference>
<proteinExistence type="inferred from homology"/>
<comment type="similarity">
    <text evidence="1">Belongs to the CCDC124 family.</text>
</comment>
<evidence type="ECO:0000259" key="4">
    <source>
        <dbReference type="Pfam" id="PF06244"/>
    </source>
</evidence>
<keyword evidence="2" id="KW-0175">Coiled coil</keyword>
<accession>C5LCH6</accession>
<dbReference type="InterPro" id="IPR054414">
    <property type="entry name" value="Ccdc124/Oxs1_C"/>
</dbReference>
<dbReference type="GO" id="GO:0006366">
    <property type="term" value="P:transcription by RNA polymerase II"/>
    <property type="evidence" value="ECO:0007669"/>
    <property type="project" value="TreeGrafter"/>
</dbReference>
<dbReference type="PANTHER" id="PTHR21680">
    <property type="entry name" value="COILED-COIL DOMAIN-CONTAINING PROTEIN 124"/>
    <property type="match status" value="1"/>
</dbReference>
<dbReference type="Pfam" id="PF06244">
    <property type="entry name" value="Ccdc124"/>
    <property type="match status" value="1"/>
</dbReference>
<name>C5LCH6_PERM5</name>
<evidence type="ECO:0000256" key="3">
    <source>
        <dbReference type="SAM" id="MobiDB-lite"/>
    </source>
</evidence>
<dbReference type="AlphaFoldDB" id="C5LCH6"/>
<feature type="compositionally biased region" description="Basic and acidic residues" evidence="3">
    <location>
        <begin position="12"/>
        <end position="80"/>
    </location>
</feature>
<dbReference type="FunCoup" id="C5LCH6">
    <property type="interactions" value="96"/>
</dbReference>
<dbReference type="RefSeq" id="XP_002773843.1">
    <property type="nucleotide sequence ID" value="XM_002773797.1"/>
</dbReference>
<dbReference type="OrthoDB" id="442615at2759"/>
<feature type="domain" description="Coiled-coil" evidence="4">
    <location>
        <begin position="137"/>
        <end position="226"/>
    </location>
</feature>
<protein>
    <recommendedName>
        <fullName evidence="4">Coiled-coil domain-containing protein</fullName>
    </recommendedName>
</protein>
<dbReference type="OMA" id="FEERMMP"/>